<feature type="transmembrane region" description="Helical" evidence="1">
    <location>
        <begin position="53"/>
        <end position="71"/>
    </location>
</feature>
<dbReference type="AlphaFoldDB" id="A0A4W6GB87"/>
<feature type="transmembrane region" description="Helical" evidence="1">
    <location>
        <begin position="83"/>
        <end position="103"/>
    </location>
</feature>
<accession>A0A4W6GB87</accession>
<dbReference type="InParanoid" id="A0A4W6GB87"/>
<keyword evidence="1" id="KW-0472">Membrane</keyword>
<organism evidence="2 3">
    <name type="scientific">Lates calcarifer</name>
    <name type="common">Barramundi</name>
    <name type="synonym">Holocentrus calcarifer</name>
    <dbReference type="NCBI Taxonomy" id="8187"/>
    <lineage>
        <taxon>Eukaryota</taxon>
        <taxon>Metazoa</taxon>
        <taxon>Chordata</taxon>
        <taxon>Craniata</taxon>
        <taxon>Vertebrata</taxon>
        <taxon>Euteleostomi</taxon>
        <taxon>Actinopterygii</taxon>
        <taxon>Neopterygii</taxon>
        <taxon>Teleostei</taxon>
        <taxon>Neoteleostei</taxon>
        <taxon>Acanthomorphata</taxon>
        <taxon>Carangaria</taxon>
        <taxon>Carangaria incertae sedis</taxon>
        <taxon>Centropomidae</taxon>
        <taxon>Lates</taxon>
    </lineage>
</organism>
<dbReference type="GO" id="GO:0005739">
    <property type="term" value="C:mitochondrion"/>
    <property type="evidence" value="ECO:0007669"/>
    <property type="project" value="InterPro"/>
</dbReference>
<reference evidence="2" key="2">
    <citation type="submission" date="2025-08" db="UniProtKB">
        <authorList>
            <consortium name="Ensembl"/>
        </authorList>
    </citation>
    <scope>IDENTIFICATION</scope>
</reference>
<dbReference type="GeneTree" id="ENSGT00390000002024"/>
<dbReference type="PANTHER" id="PTHR31253">
    <property type="entry name" value="BRI3-BINDING PROTEIN"/>
    <property type="match status" value="1"/>
</dbReference>
<dbReference type="Proteomes" id="UP000314980">
    <property type="component" value="Unassembled WGS sequence"/>
</dbReference>
<protein>
    <submittedName>
        <fullName evidence="2">Bri3 binding protein</fullName>
    </submittedName>
</protein>
<feature type="transmembrane region" description="Helical" evidence="1">
    <location>
        <begin position="253"/>
        <end position="272"/>
    </location>
</feature>
<keyword evidence="1" id="KW-1133">Transmembrane helix</keyword>
<dbReference type="InterPro" id="IPR033367">
    <property type="entry name" value="BRI3BP"/>
</dbReference>
<sequence>MIIGNVVRRKHGNEPSQGSGGGVNEAPMKATRVITTITASLYHPPPRCHFRQLSTCFTLRLIEPILIYIPARHFGAFVAMKGIRFFVVFLVLSASLLCTVEAARSRTSNQNSFRRAANGIYQTLSSVFGEDNIRGLYKFFSKTTERFVHGVDSFLDTIWKIWSDLLDVMGIDSSNLSHYFSPTSLTNSPARALLLVAAVLLAYWFLSMFLGGFFYLLHAVFGRFFWLARVALFALSCLYILQKFEGDPERAVLPLCFIMAVYFMTGPVGAYWRRGGGAGSLEEKIDHLDTQIRLLNIRLSRVIDSMERTGDQ</sequence>
<dbReference type="Pfam" id="PF14965">
    <property type="entry name" value="BRI3BP"/>
    <property type="match status" value="1"/>
</dbReference>
<evidence type="ECO:0000256" key="1">
    <source>
        <dbReference type="SAM" id="Phobius"/>
    </source>
</evidence>
<feature type="transmembrane region" description="Helical" evidence="1">
    <location>
        <begin position="192"/>
        <end position="217"/>
    </location>
</feature>
<keyword evidence="1" id="KW-0812">Transmembrane</keyword>
<keyword evidence="3" id="KW-1185">Reference proteome</keyword>
<proteinExistence type="predicted"/>
<dbReference type="FunCoup" id="A0A4W6GB87">
    <property type="interactions" value="1020"/>
</dbReference>
<name>A0A4W6GB87_LATCA</name>
<reference evidence="2" key="3">
    <citation type="submission" date="2025-09" db="UniProtKB">
        <authorList>
            <consortium name="Ensembl"/>
        </authorList>
    </citation>
    <scope>IDENTIFICATION</scope>
</reference>
<gene>
    <name evidence="2" type="primary">BRI3BP</name>
</gene>
<feature type="transmembrane region" description="Helical" evidence="1">
    <location>
        <begin position="223"/>
        <end position="241"/>
    </location>
</feature>
<evidence type="ECO:0000313" key="3">
    <source>
        <dbReference type="Proteomes" id="UP000314980"/>
    </source>
</evidence>
<dbReference type="Ensembl" id="ENSLCAT00010062538.1">
    <property type="protein sequence ID" value="ENSLCAP00010060886.1"/>
    <property type="gene ID" value="ENSLCAG00010028313.1"/>
</dbReference>
<reference evidence="3" key="1">
    <citation type="submission" date="2015-09" db="EMBL/GenBank/DDBJ databases">
        <authorList>
            <person name="Sai Rama Sridatta P."/>
        </authorList>
    </citation>
    <scope>NUCLEOTIDE SEQUENCE [LARGE SCALE GENOMIC DNA]</scope>
</reference>
<evidence type="ECO:0000313" key="2">
    <source>
        <dbReference type="Ensembl" id="ENSLCAP00010060886.1"/>
    </source>
</evidence>
<dbReference type="PANTHER" id="PTHR31253:SF0">
    <property type="entry name" value="BRI3-BINDING PROTEIN"/>
    <property type="match status" value="1"/>
</dbReference>